<comment type="similarity">
    <text evidence="1">Belongs to the tubulin--tyrosine ligase family.</text>
</comment>
<dbReference type="Pfam" id="PF03133">
    <property type="entry name" value="TTL"/>
    <property type="match status" value="1"/>
</dbReference>
<dbReference type="PANTHER" id="PTHR12241:SF39">
    <property type="entry name" value="TUBULIN POLYGLUTAMYLASE TTLL9-RELATED"/>
    <property type="match status" value="1"/>
</dbReference>
<dbReference type="PANTHER" id="PTHR12241">
    <property type="entry name" value="TUBULIN POLYGLUTAMYLASE"/>
    <property type="match status" value="1"/>
</dbReference>
<dbReference type="SUPFAM" id="SSF56059">
    <property type="entry name" value="Glutathione synthetase ATP-binding domain-like"/>
    <property type="match status" value="1"/>
</dbReference>
<evidence type="ECO:0000256" key="2">
    <source>
        <dbReference type="ARBA" id="ARBA00022598"/>
    </source>
</evidence>
<dbReference type="Proteomes" id="UP000614601">
    <property type="component" value="Unassembled WGS sequence"/>
</dbReference>
<dbReference type="GO" id="GO:0036064">
    <property type="term" value="C:ciliary basal body"/>
    <property type="evidence" value="ECO:0007669"/>
    <property type="project" value="TreeGrafter"/>
</dbReference>
<keyword evidence="7" id="KW-1185">Reference proteome</keyword>
<keyword evidence="3" id="KW-0547">Nucleotide-binding</keyword>
<keyword evidence="4" id="KW-0067">ATP-binding</keyword>
<dbReference type="GO" id="GO:0005524">
    <property type="term" value="F:ATP binding"/>
    <property type="evidence" value="ECO:0007669"/>
    <property type="project" value="UniProtKB-KW"/>
</dbReference>
<dbReference type="GO" id="GO:0015631">
    <property type="term" value="F:tubulin binding"/>
    <property type="evidence" value="ECO:0007669"/>
    <property type="project" value="TreeGrafter"/>
</dbReference>
<dbReference type="InterPro" id="IPR004344">
    <property type="entry name" value="TTL/TTLL_fam"/>
</dbReference>
<reference evidence="6" key="1">
    <citation type="submission" date="2020-09" db="EMBL/GenBank/DDBJ databases">
        <authorList>
            <person name="Kikuchi T."/>
        </authorList>
    </citation>
    <scope>NUCLEOTIDE SEQUENCE</scope>
    <source>
        <strain evidence="6">SH1</strain>
    </source>
</reference>
<dbReference type="Proteomes" id="UP000783686">
    <property type="component" value="Unassembled WGS sequence"/>
</dbReference>
<evidence type="ECO:0000313" key="7">
    <source>
        <dbReference type="Proteomes" id="UP000614601"/>
    </source>
</evidence>
<dbReference type="GO" id="GO:0000226">
    <property type="term" value="P:microtubule cytoskeleton organization"/>
    <property type="evidence" value="ECO:0007669"/>
    <property type="project" value="TreeGrafter"/>
</dbReference>
<protein>
    <recommendedName>
        <fullName evidence="5">Tubulin--tyrosine ligase-like protein 9</fullName>
    </recommendedName>
</protein>
<proteinExistence type="inferred from homology"/>
<comment type="caution">
    <text evidence="6">The sequence shown here is derived from an EMBL/GenBank/DDBJ whole genome shotgun (WGS) entry which is preliminary data.</text>
</comment>
<dbReference type="OrthoDB" id="202825at2759"/>
<accession>A0A811LEA1</accession>
<dbReference type="Gene3D" id="3.30.470.20">
    <property type="entry name" value="ATP-grasp fold, B domain"/>
    <property type="match status" value="1"/>
</dbReference>
<dbReference type="GO" id="GO:0019098">
    <property type="term" value="P:reproductive behavior"/>
    <property type="evidence" value="ECO:0007669"/>
    <property type="project" value="UniProtKB-ARBA"/>
</dbReference>
<dbReference type="AlphaFoldDB" id="A0A811LEA1"/>
<keyword evidence="2" id="KW-0436">Ligase</keyword>
<evidence type="ECO:0000256" key="4">
    <source>
        <dbReference type="ARBA" id="ARBA00022840"/>
    </source>
</evidence>
<dbReference type="EMBL" id="CAJFDH010000005">
    <property type="protein sequence ID" value="CAD5225891.1"/>
    <property type="molecule type" value="Genomic_DNA"/>
</dbReference>
<evidence type="ECO:0000256" key="1">
    <source>
        <dbReference type="ARBA" id="ARBA00006820"/>
    </source>
</evidence>
<evidence type="ECO:0000256" key="5">
    <source>
        <dbReference type="ARBA" id="ARBA00030445"/>
    </source>
</evidence>
<dbReference type="GO" id="GO:0070740">
    <property type="term" value="F:tubulin-glutamic acid ligase activity"/>
    <property type="evidence" value="ECO:0007669"/>
    <property type="project" value="TreeGrafter"/>
</dbReference>
<evidence type="ECO:0000313" key="6">
    <source>
        <dbReference type="EMBL" id="CAD5225891.1"/>
    </source>
</evidence>
<name>A0A811LEA1_9BILA</name>
<sequence>MDYLPASYVLPLEYHIFVEEFKKYPPDTIWIMKPVSGAQGRGIFLFKKLKEIQEWKKLFYATLCYEAQKGGKSDADTQPYVVQSYIHKPYLIGGKKFDVRLYVLVTSFRPLNAWVHREGFSRFSHSQYSLESVEDAYVHLTNVAISKSASDYDPEKGLKWSLDKLFRYIEARHGAETVDQLIENIGNVIIMSLKSVQGIIIQDSHCFELYGYDILIDEDLKPWLLEVNASPSLTPSSQEDFELKFRVLNHLLDVLDMEKTRTDQDLTVGGFDCLIKNNELVYRPKSEVLEKICPQFITSSLNIRLGSYVAPMDVPNM</sequence>
<dbReference type="EMBL" id="CAJFCW020000005">
    <property type="protein sequence ID" value="CAG9121435.1"/>
    <property type="molecule type" value="Genomic_DNA"/>
</dbReference>
<organism evidence="6 7">
    <name type="scientific">Bursaphelenchus okinawaensis</name>
    <dbReference type="NCBI Taxonomy" id="465554"/>
    <lineage>
        <taxon>Eukaryota</taxon>
        <taxon>Metazoa</taxon>
        <taxon>Ecdysozoa</taxon>
        <taxon>Nematoda</taxon>
        <taxon>Chromadorea</taxon>
        <taxon>Rhabditida</taxon>
        <taxon>Tylenchina</taxon>
        <taxon>Tylenchomorpha</taxon>
        <taxon>Aphelenchoidea</taxon>
        <taxon>Aphelenchoididae</taxon>
        <taxon>Bursaphelenchus</taxon>
    </lineage>
</organism>
<evidence type="ECO:0000256" key="3">
    <source>
        <dbReference type="ARBA" id="ARBA00022741"/>
    </source>
</evidence>
<dbReference type="PROSITE" id="PS51221">
    <property type="entry name" value="TTL"/>
    <property type="match status" value="1"/>
</dbReference>
<gene>
    <name evidence="6" type="ORF">BOKJ2_LOCUS11804</name>
</gene>